<organism evidence="1 2">
    <name type="scientific">Diversispora eburnea</name>
    <dbReference type="NCBI Taxonomy" id="1213867"/>
    <lineage>
        <taxon>Eukaryota</taxon>
        <taxon>Fungi</taxon>
        <taxon>Fungi incertae sedis</taxon>
        <taxon>Mucoromycota</taxon>
        <taxon>Glomeromycotina</taxon>
        <taxon>Glomeromycetes</taxon>
        <taxon>Diversisporales</taxon>
        <taxon>Diversisporaceae</taxon>
        <taxon>Diversispora</taxon>
    </lineage>
</organism>
<dbReference type="Proteomes" id="UP000789706">
    <property type="component" value="Unassembled WGS sequence"/>
</dbReference>
<dbReference type="EMBL" id="CAJVPK010005681">
    <property type="protein sequence ID" value="CAG8646115.1"/>
    <property type="molecule type" value="Genomic_DNA"/>
</dbReference>
<feature type="non-terminal residue" evidence="1">
    <location>
        <position position="123"/>
    </location>
</feature>
<sequence>QSIHFQTITRAEKKKENFKKIQKAIEERWENLKESPKKMINSVLDKPRKSIIMDRLIVKSENNKVSIDELKEVIHFLPNKKAAGQSGLQYEWFKYLPNEGIEVLRDIINMTFKLNDILEEFKW</sequence>
<evidence type="ECO:0000313" key="1">
    <source>
        <dbReference type="EMBL" id="CAG8646115.1"/>
    </source>
</evidence>
<feature type="non-terminal residue" evidence="1">
    <location>
        <position position="1"/>
    </location>
</feature>
<name>A0A9N9H3I6_9GLOM</name>
<protein>
    <submittedName>
        <fullName evidence="1">2113_t:CDS:1</fullName>
    </submittedName>
</protein>
<reference evidence="1" key="1">
    <citation type="submission" date="2021-06" db="EMBL/GenBank/DDBJ databases">
        <authorList>
            <person name="Kallberg Y."/>
            <person name="Tangrot J."/>
            <person name="Rosling A."/>
        </authorList>
    </citation>
    <scope>NUCLEOTIDE SEQUENCE</scope>
    <source>
        <strain evidence="1">AZ414A</strain>
    </source>
</reference>
<comment type="caution">
    <text evidence="1">The sequence shown here is derived from an EMBL/GenBank/DDBJ whole genome shotgun (WGS) entry which is preliminary data.</text>
</comment>
<dbReference type="OrthoDB" id="2487882at2759"/>
<keyword evidence="2" id="KW-1185">Reference proteome</keyword>
<dbReference type="AlphaFoldDB" id="A0A9N9H3I6"/>
<evidence type="ECO:0000313" key="2">
    <source>
        <dbReference type="Proteomes" id="UP000789706"/>
    </source>
</evidence>
<proteinExistence type="predicted"/>
<gene>
    <name evidence="1" type="ORF">DEBURN_LOCUS11318</name>
</gene>
<accession>A0A9N9H3I6</accession>